<dbReference type="PRINTS" id="PR00702">
    <property type="entry name" value="ACRIFLAVINRP"/>
</dbReference>
<protein>
    <submittedName>
        <fullName evidence="8">RND transporter</fullName>
    </submittedName>
</protein>
<accession>A0A2N7TYC8</accession>
<dbReference type="PANTHER" id="PTHR33406">
    <property type="entry name" value="MEMBRANE PROTEIN MJ1562-RELATED"/>
    <property type="match status" value="1"/>
</dbReference>
<dbReference type="EMBL" id="PNRF01000037">
    <property type="protein sequence ID" value="PMR73176.1"/>
    <property type="molecule type" value="Genomic_DNA"/>
</dbReference>
<comment type="subcellular location">
    <subcellularLocation>
        <location evidence="1">Cell membrane</location>
        <topology evidence="1">Multi-pass membrane protein</topology>
    </subcellularLocation>
</comment>
<evidence type="ECO:0000259" key="7">
    <source>
        <dbReference type="PROSITE" id="PS50156"/>
    </source>
</evidence>
<keyword evidence="2" id="KW-1003">Cell membrane</keyword>
<dbReference type="AlphaFoldDB" id="A0A2N7TYC8"/>
<feature type="transmembrane region" description="Helical" evidence="6">
    <location>
        <begin position="824"/>
        <end position="846"/>
    </location>
</feature>
<comment type="caution">
    <text evidence="8">The sequence shown here is derived from an EMBL/GenBank/DDBJ whole genome shotgun (WGS) entry which is preliminary data.</text>
</comment>
<dbReference type="Gene3D" id="1.20.1640.10">
    <property type="entry name" value="Multidrug efflux transporter AcrB transmembrane domain"/>
    <property type="match status" value="2"/>
</dbReference>
<organism evidence="8 9">
    <name type="scientific">Billgrantia endophytica</name>
    <dbReference type="NCBI Taxonomy" id="2033802"/>
    <lineage>
        <taxon>Bacteria</taxon>
        <taxon>Pseudomonadati</taxon>
        <taxon>Pseudomonadota</taxon>
        <taxon>Gammaproteobacteria</taxon>
        <taxon>Oceanospirillales</taxon>
        <taxon>Halomonadaceae</taxon>
        <taxon>Billgrantia</taxon>
    </lineage>
</organism>
<dbReference type="PROSITE" id="PS50156">
    <property type="entry name" value="SSD"/>
    <property type="match status" value="1"/>
</dbReference>
<feature type="transmembrane region" description="Helical" evidence="6">
    <location>
        <begin position="314"/>
        <end position="337"/>
    </location>
</feature>
<evidence type="ECO:0000313" key="9">
    <source>
        <dbReference type="Proteomes" id="UP000235803"/>
    </source>
</evidence>
<dbReference type="InterPro" id="IPR000731">
    <property type="entry name" value="SSD"/>
</dbReference>
<feature type="transmembrane region" description="Helical" evidence="6">
    <location>
        <begin position="722"/>
        <end position="742"/>
    </location>
</feature>
<dbReference type="GO" id="GO:0005886">
    <property type="term" value="C:plasma membrane"/>
    <property type="evidence" value="ECO:0007669"/>
    <property type="project" value="UniProtKB-SubCell"/>
</dbReference>
<feature type="transmembrane region" description="Helical" evidence="6">
    <location>
        <begin position="798"/>
        <end position="818"/>
    </location>
</feature>
<sequence>MGETIARFSIRRHRWVFGSVLALVVALGAWIPHIAIDTDPENMLAAEQADRVFDASIDERFDLYDTIVVGLVSERADVGIYHPESLAGLHALTRRIQAMEGVVANEVMSLATVDNVEQVVPGIISFDWLMDSPPETPEAAAELRAAVERLPMFLGSLVSEDGRAAGIFVPIEDKNDSHRIATRIATAAAELGLAEAVHITGQPVAQDTFGVQMFEQMAISAPLAGLLIFAIMVYFFRSVPLVMAPMLLAMATVIATMGLLIGLGYTVHIMSSMIPIFLMPIAVVDSVHVMSNFSDRYRQGRDPRQVMAEVIQELYKPIVFTSLTTSVGFASLILSPIPPVQVFGAFVAFGVLLAMVLSLTFLPAYVAVLPARTIDRMVARVHRHEREGSGGDCRLCRFVAAVGRLAARHGRALLVLFLLLLGVAVYGITQIQINDNPTRWFKASHDIRIADRVLNAHFAGTYEAYLVLEDRAGGDLASQLAAQAEPVLVEAREAGVDLQDDWRRLLAESRGDNARATLDNLMFAIDDRLFEVDADEARQWERLLAVAETLSSEALTFQNPEILRYLADLQAHLEMGGYVGKANSLADLVRTVNRELVSGEAADFRIPDSAAGVAQAILSYQSSHRPGDLWHFVADDYRSANVWLQLPSGDNQDMQRVLDAVDAHVAANPLPEGLALEWAGSTYINLVWQGEMVEGMLLALLSAFAVVFLMMIGLFRSFWYGLLAMLPLTFTVSFIYGVMGLFGKDYDMPVAVLSALSLGLSVDFAIHFIQRLREAVTEAGGDWREGLSRVFEEPARAITRNAIVIALGFTPLLVAPLVPYVTVGIFLAGIMAVSAVVTLLMLPAVVATWPRRFFGKTAAVAPDAGSAIDKEA</sequence>
<evidence type="ECO:0000313" key="8">
    <source>
        <dbReference type="EMBL" id="PMR73176.1"/>
    </source>
</evidence>
<name>A0A2N7TYC8_9GAMM</name>
<dbReference type="OrthoDB" id="9803781at2"/>
<dbReference type="InterPro" id="IPR001036">
    <property type="entry name" value="Acrflvin-R"/>
</dbReference>
<dbReference type="GO" id="GO:0022857">
    <property type="term" value="F:transmembrane transporter activity"/>
    <property type="evidence" value="ECO:0007669"/>
    <property type="project" value="InterPro"/>
</dbReference>
<keyword evidence="9" id="KW-1185">Reference proteome</keyword>
<dbReference type="SUPFAM" id="SSF82866">
    <property type="entry name" value="Multidrug efflux transporter AcrB transmembrane domain"/>
    <property type="match status" value="2"/>
</dbReference>
<evidence type="ECO:0000256" key="2">
    <source>
        <dbReference type="ARBA" id="ARBA00022475"/>
    </source>
</evidence>
<reference evidence="8 9" key="1">
    <citation type="submission" date="2018-01" db="EMBL/GenBank/DDBJ databases">
        <title>Halomonas endophytica sp. nov., isolated from storage liquid in the stems of Populus euphratica.</title>
        <authorList>
            <person name="Chen C."/>
        </authorList>
    </citation>
    <scope>NUCLEOTIDE SEQUENCE [LARGE SCALE GENOMIC DNA]</scope>
    <source>
        <strain evidence="8 9">MC28</strain>
    </source>
</reference>
<keyword evidence="5 6" id="KW-0472">Membrane</keyword>
<proteinExistence type="predicted"/>
<dbReference type="RefSeq" id="WP_102654698.1">
    <property type="nucleotide sequence ID" value="NZ_PNRF01000037.1"/>
</dbReference>
<keyword evidence="3 6" id="KW-0812">Transmembrane</keyword>
<evidence type="ECO:0000256" key="1">
    <source>
        <dbReference type="ARBA" id="ARBA00004651"/>
    </source>
</evidence>
<feature type="transmembrane region" description="Helical" evidence="6">
    <location>
        <begin position="15"/>
        <end position="36"/>
    </location>
</feature>
<feature type="transmembrane region" description="Helical" evidence="6">
    <location>
        <begin position="695"/>
        <end position="715"/>
    </location>
</feature>
<evidence type="ECO:0000256" key="3">
    <source>
        <dbReference type="ARBA" id="ARBA00022692"/>
    </source>
</evidence>
<evidence type="ECO:0000256" key="4">
    <source>
        <dbReference type="ARBA" id="ARBA00022989"/>
    </source>
</evidence>
<feature type="transmembrane region" description="Helical" evidence="6">
    <location>
        <begin position="248"/>
        <end position="267"/>
    </location>
</feature>
<keyword evidence="4 6" id="KW-1133">Transmembrane helix</keyword>
<feature type="domain" description="SSD" evidence="7">
    <location>
        <begin position="241"/>
        <end position="368"/>
    </location>
</feature>
<gene>
    <name evidence="8" type="ORF">C1H69_17675</name>
</gene>
<dbReference type="InterPro" id="IPR050545">
    <property type="entry name" value="Mycobact_MmpL"/>
</dbReference>
<evidence type="ECO:0000256" key="5">
    <source>
        <dbReference type="ARBA" id="ARBA00023136"/>
    </source>
</evidence>
<feature type="transmembrane region" description="Helical" evidence="6">
    <location>
        <begin position="343"/>
        <end position="368"/>
    </location>
</feature>
<feature type="transmembrane region" description="Helical" evidence="6">
    <location>
        <begin position="748"/>
        <end position="769"/>
    </location>
</feature>
<feature type="transmembrane region" description="Helical" evidence="6">
    <location>
        <begin position="412"/>
        <end position="429"/>
    </location>
</feature>
<feature type="transmembrane region" description="Helical" evidence="6">
    <location>
        <begin position="273"/>
        <end position="293"/>
    </location>
</feature>
<feature type="transmembrane region" description="Helical" evidence="6">
    <location>
        <begin position="217"/>
        <end position="236"/>
    </location>
</feature>
<dbReference type="InterPro" id="IPR004869">
    <property type="entry name" value="MMPL_dom"/>
</dbReference>
<evidence type="ECO:0000256" key="6">
    <source>
        <dbReference type="SAM" id="Phobius"/>
    </source>
</evidence>
<dbReference type="PANTHER" id="PTHR33406:SF13">
    <property type="entry name" value="MEMBRANE PROTEIN YDFJ"/>
    <property type="match status" value="1"/>
</dbReference>
<dbReference type="Pfam" id="PF03176">
    <property type="entry name" value="MMPL"/>
    <property type="match status" value="2"/>
</dbReference>
<dbReference type="Proteomes" id="UP000235803">
    <property type="component" value="Unassembled WGS sequence"/>
</dbReference>